<evidence type="ECO:0000313" key="5">
    <source>
        <dbReference type="EMBL" id="KAF0732263.1"/>
    </source>
</evidence>
<organism evidence="5 6">
    <name type="scientific">Aphanomyces euteiches</name>
    <dbReference type="NCBI Taxonomy" id="100861"/>
    <lineage>
        <taxon>Eukaryota</taxon>
        <taxon>Sar</taxon>
        <taxon>Stramenopiles</taxon>
        <taxon>Oomycota</taxon>
        <taxon>Saprolegniomycetes</taxon>
        <taxon>Saprolegniales</taxon>
        <taxon>Verrucalvaceae</taxon>
        <taxon>Aphanomyces</taxon>
    </lineage>
</organism>
<evidence type="ECO:0000256" key="3">
    <source>
        <dbReference type="PROSITE-ProRule" id="PRU00023"/>
    </source>
</evidence>
<evidence type="ECO:0000313" key="6">
    <source>
        <dbReference type="Proteomes" id="UP000481153"/>
    </source>
</evidence>
<dbReference type="PANTHER" id="PTHR24198:SF165">
    <property type="entry name" value="ANKYRIN REPEAT-CONTAINING PROTEIN-RELATED"/>
    <property type="match status" value="1"/>
</dbReference>
<dbReference type="EMBL" id="VJMJ01000135">
    <property type="protein sequence ID" value="KAF0732263.1"/>
    <property type="molecule type" value="Genomic_DNA"/>
</dbReference>
<keyword evidence="4" id="KW-0175">Coiled coil</keyword>
<keyword evidence="6" id="KW-1185">Reference proteome</keyword>
<sequence length="455" mass="50349">MERELDAAYEGLFMAAEHGRADVVKALLEHGKDVLDIPQIRNALGLTPLHVAVIHQKADAVRTLLAAGFPPDAAVLPTNSKYSGMTAYQLAVNQAPVRTMVQVFLQYTIQQIAMNHVESVEALLRAGIDPVTATDGPPHENSLLHWAACSNAVEVVNLLLDRYDEDDTQRTVLMNRRNADGATALHDACHANHVQVVQALVERGADLTIVANAGYGKDKTPVEVATSKEITRIIAKGKLAIKRSMPPTREEIVQTDEEAPMAVALPPLSNSTYGPLSHTKSNDPSIIIEEKQALIDELKQTIDDLVTDAHDRSLLGEEQVVLEFIRKLREEKQMVERHLHDAEEHIVVQEELMIELKAQIRHHNSIVEELRREIDSLKKAPVQECTKSSVADMPQISTQPDDASITTLLDVTGAPSTTPKSTSFWSSLFYFLWPFADEETLPFDSANRDEPIMTV</sequence>
<dbReference type="VEuPathDB" id="FungiDB:AeMF1_000337"/>
<dbReference type="InterPro" id="IPR002110">
    <property type="entry name" value="Ankyrin_rpt"/>
</dbReference>
<dbReference type="SUPFAM" id="SSF48403">
    <property type="entry name" value="Ankyrin repeat"/>
    <property type="match status" value="1"/>
</dbReference>
<keyword evidence="2 3" id="KW-0040">ANK repeat</keyword>
<dbReference type="Pfam" id="PF12796">
    <property type="entry name" value="Ank_2"/>
    <property type="match status" value="2"/>
</dbReference>
<keyword evidence="1" id="KW-0677">Repeat</keyword>
<dbReference type="PROSITE" id="PS50088">
    <property type="entry name" value="ANK_REPEAT"/>
    <property type="match status" value="2"/>
</dbReference>
<name>A0A6G0WXN4_9STRA</name>
<feature type="coiled-coil region" evidence="4">
    <location>
        <begin position="288"/>
        <end position="380"/>
    </location>
</feature>
<feature type="repeat" description="ANK" evidence="3">
    <location>
        <begin position="44"/>
        <end position="68"/>
    </location>
</feature>
<comment type="caution">
    <text evidence="5">The sequence shown here is derived from an EMBL/GenBank/DDBJ whole genome shotgun (WGS) entry which is preliminary data.</text>
</comment>
<dbReference type="SMART" id="SM00248">
    <property type="entry name" value="ANK"/>
    <property type="match status" value="5"/>
</dbReference>
<gene>
    <name evidence="5" type="ORF">Ae201684_010555</name>
</gene>
<accession>A0A6G0WXN4</accession>
<protein>
    <submittedName>
        <fullName evidence="5">Uncharacterized protein</fullName>
    </submittedName>
</protein>
<feature type="repeat" description="ANK" evidence="3">
    <location>
        <begin position="180"/>
        <end position="212"/>
    </location>
</feature>
<dbReference type="AlphaFoldDB" id="A0A6G0WXN4"/>
<dbReference type="Gene3D" id="1.25.40.20">
    <property type="entry name" value="Ankyrin repeat-containing domain"/>
    <property type="match status" value="2"/>
</dbReference>
<dbReference type="InterPro" id="IPR036770">
    <property type="entry name" value="Ankyrin_rpt-contain_sf"/>
</dbReference>
<dbReference type="PROSITE" id="PS50297">
    <property type="entry name" value="ANK_REP_REGION"/>
    <property type="match status" value="2"/>
</dbReference>
<dbReference type="Proteomes" id="UP000481153">
    <property type="component" value="Unassembled WGS sequence"/>
</dbReference>
<dbReference type="PANTHER" id="PTHR24198">
    <property type="entry name" value="ANKYRIN REPEAT AND PROTEIN KINASE DOMAIN-CONTAINING PROTEIN"/>
    <property type="match status" value="1"/>
</dbReference>
<reference evidence="5 6" key="1">
    <citation type="submission" date="2019-07" db="EMBL/GenBank/DDBJ databases">
        <title>Genomics analysis of Aphanomyces spp. identifies a new class of oomycete effector associated with host adaptation.</title>
        <authorList>
            <person name="Gaulin E."/>
        </authorList>
    </citation>
    <scope>NUCLEOTIDE SEQUENCE [LARGE SCALE GENOMIC DNA]</scope>
    <source>
        <strain evidence="5 6">ATCC 201684</strain>
    </source>
</reference>
<evidence type="ECO:0000256" key="4">
    <source>
        <dbReference type="SAM" id="Coils"/>
    </source>
</evidence>
<evidence type="ECO:0000256" key="2">
    <source>
        <dbReference type="ARBA" id="ARBA00023043"/>
    </source>
</evidence>
<proteinExistence type="predicted"/>
<evidence type="ECO:0000256" key="1">
    <source>
        <dbReference type="ARBA" id="ARBA00022737"/>
    </source>
</evidence>